<protein>
    <submittedName>
        <fullName evidence="5">Shikimate dehydrogenase substrate binding domain-containing protein</fullName>
    </submittedName>
</protein>
<reference evidence="5 6" key="1">
    <citation type="submission" date="2017-02" db="EMBL/GenBank/DDBJ databases">
        <authorList>
            <person name="Peterson S.W."/>
        </authorList>
    </citation>
    <scope>NUCLEOTIDE SEQUENCE [LARGE SCALE GENOMIC DNA]</scope>
    <source>
        <strain evidence="5 6">ATCC 49788</strain>
    </source>
</reference>
<dbReference type="STRING" id="92487.SAMN02745130_00862"/>
<dbReference type="Gene3D" id="3.40.50.10860">
    <property type="entry name" value="Leucine Dehydrogenase, chain A, domain 1"/>
    <property type="match status" value="1"/>
</dbReference>
<accession>A0A1T4W2N0</accession>
<evidence type="ECO:0000256" key="1">
    <source>
        <dbReference type="ARBA" id="ARBA00004871"/>
    </source>
</evidence>
<keyword evidence="2" id="KW-0521">NADP</keyword>
<dbReference type="AlphaFoldDB" id="A0A1T4W2N0"/>
<dbReference type="EMBL" id="FUYB01000003">
    <property type="protein sequence ID" value="SKA71520.1"/>
    <property type="molecule type" value="Genomic_DNA"/>
</dbReference>
<dbReference type="PANTHER" id="PTHR21089:SF1">
    <property type="entry name" value="BIFUNCTIONAL 3-DEHYDROQUINATE DEHYDRATASE_SHIKIMATE DEHYDROGENASE, CHLOROPLASTIC"/>
    <property type="match status" value="1"/>
</dbReference>
<feature type="domain" description="Shikimate dehydrogenase substrate binding N-terminal" evidence="4">
    <location>
        <begin position="12"/>
        <end position="95"/>
    </location>
</feature>
<sequence>MQLNGETQLFPIIGDPIAQVRSPQFLSEILARRGVNALVPPLQVKPADLDATVAVLRSIQNVRGMVVTIPHKVSCLTHCDQVSERAAFVGSVNIIRKTAAGQWVGDGVTAGGLCSPLRL</sequence>
<dbReference type="PANTHER" id="PTHR21089">
    <property type="entry name" value="SHIKIMATE DEHYDROGENASE"/>
    <property type="match status" value="1"/>
</dbReference>
<dbReference type="InterPro" id="IPR046346">
    <property type="entry name" value="Aminoacid_DH-like_N_sf"/>
</dbReference>
<dbReference type="GO" id="GO:0004764">
    <property type="term" value="F:shikimate 3-dehydrogenase (NADP+) activity"/>
    <property type="evidence" value="ECO:0007669"/>
    <property type="project" value="InterPro"/>
</dbReference>
<dbReference type="GO" id="GO:0050661">
    <property type="term" value="F:NADP binding"/>
    <property type="evidence" value="ECO:0007669"/>
    <property type="project" value="TreeGrafter"/>
</dbReference>
<organism evidence="5 6">
    <name type="scientific">Thiothrix eikelboomii</name>
    <dbReference type="NCBI Taxonomy" id="92487"/>
    <lineage>
        <taxon>Bacteria</taxon>
        <taxon>Pseudomonadati</taxon>
        <taxon>Pseudomonadota</taxon>
        <taxon>Gammaproteobacteria</taxon>
        <taxon>Thiotrichales</taxon>
        <taxon>Thiotrichaceae</taxon>
        <taxon>Thiothrix</taxon>
    </lineage>
</organism>
<keyword evidence="6" id="KW-1185">Reference proteome</keyword>
<dbReference type="RefSeq" id="WP_078921355.1">
    <property type="nucleotide sequence ID" value="NZ_FUYB01000003.1"/>
</dbReference>
<dbReference type="SUPFAM" id="SSF53223">
    <property type="entry name" value="Aminoacid dehydrogenase-like, N-terminal domain"/>
    <property type="match status" value="1"/>
</dbReference>
<gene>
    <name evidence="5" type="ORF">SAMN02745130_00862</name>
</gene>
<dbReference type="GO" id="GO:0005829">
    <property type="term" value="C:cytosol"/>
    <property type="evidence" value="ECO:0007669"/>
    <property type="project" value="TreeGrafter"/>
</dbReference>
<evidence type="ECO:0000256" key="2">
    <source>
        <dbReference type="ARBA" id="ARBA00022857"/>
    </source>
</evidence>
<comment type="pathway">
    <text evidence="1">Metabolic intermediate biosynthesis; chorismate biosynthesis; chorismate from D-erythrose 4-phosphate and phosphoenolpyruvate: step 4/7.</text>
</comment>
<dbReference type="GO" id="GO:0019632">
    <property type="term" value="P:shikimate metabolic process"/>
    <property type="evidence" value="ECO:0007669"/>
    <property type="project" value="TreeGrafter"/>
</dbReference>
<evidence type="ECO:0000313" key="6">
    <source>
        <dbReference type="Proteomes" id="UP000190460"/>
    </source>
</evidence>
<evidence type="ECO:0000256" key="3">
    <source>
        <dbReference type="ARBA" id="ARBA00023141"/>
    </source>
</evidence>
<dbReference type="InterPro" id="IPR022893">
    <property type="entry name" value="Shikimate_DH_fam"/>
</dbReference>
<dbReference type="GO" id="GO:0009073">
    <property type="term" value="P:aromatic amino acid family biosynthetic process"/>
    <property type="evidence" value="ECO:0007669"/>
    <property type="project" value="UniProtKB-KW"/>
</dbReference>
<name>A0A1T4W2N0_9GAMM</name>
<keyword evidence="3" id="KW-0028">Amino-acid biosynthesis</keyword>
<keyword evidence="3" id="KW-0057">Aromatic amino acid biosynthesis</keyword>
<proteinExistence type="predicted"/>
<dbReference type="GO" id="GO:0009423">
    <property type="term" value="P:chorismate biosynthetic process"/>
    <property type="evidence" value="ECO:0007669"/>
    <property type="project" value="TreeGrafter"/>
</dbReference>
<evidence type="ECO:0000313" key="5">
    <source>
        <dbReference type="EMBL" id="SKA71520.1"/>
    </source>
</evidence>
<dbReference type="Proteomes" id="UP000190460">
    <property type="component" value="Unassembled WGS sequence"/>
</dbReference>
<dbReference type="Pfam" id="PF08501">
    <property type="entry name" value="Shikimate_dh_N"/>
    <property type="match status" value="1"/>
</dbReference>
<dbReference type="OrthoDB" id="3609723at2"/>
<dbReference type="InterPro" id="IPR013708">
    <property type="entry name" value="Shikimate_DH-bd_N"/>
</dbReference>
<evidence type="ECO:0000259" key="4">
    <source>
        <dbReference type="Pfam" id="PF08501"/>
    </source>
</evidence>